<evidence type="ECO:0000313" key="3">
    <source>
        <dbReference type="Proteomes" id="UP001314170"/>
    </source>
</evidence>
<feature type="region of interest" description="Disordered" evidence="1">
    <location>
        <begin position="54"/>
        <end position="92"/>
    </location>
</feature>
<name>A0AAV1S3D5_9ROSI</name>
<dbReference type="EMBL" id="CAWUPB010001173">
    <property type="protein sequence ID" value="CAK7345941.1"/>
    <property type="molecule type" value="Genomic_DNA"/>
</dbReference>
<feature type="compositionally biased region" description="Basic and acidic residues" evidence="1">
    <location>
        <begin position="54"/>
        <end position="70"/>
    </location>
</feature>
<dbReference type="Proteomes" id="UP001314170">
    <property type="component" value="Unassembled WGS sequence"/>
</dbReference>
<gene>
    <name evidence="2" type="ORF">DCAF_LOCUS18604</name>
</gene>
<proteinExistence type="predicted"/>
<reference evidence="2 3" key="1">
    <citation type="submission" date="2024-01" db="EMBL/GenBank/DDBJ databases">
        <authorList>
            <person name="Waweru B."/>
        </authorList>
    </citation>
    <scope>NUCLEOTIDE SEQUENCE [LARGE SCALE GENOMIC DNA]</scope>
</reference>
<protein>
    <submittedName>
        <fullName evidence="2">Uncharacterized protein</fullName>
    </submittedName>
</protein>
<evidence type="ECO:0000313" key="2">
    <source>
        <dbReference type="EMBL" id="CAK7345941.1"/>
    </source>
</evidence>
<evidence type="ECO:0000256" key="1">
    <source>
        <dbReference type="SAM" id="MobiDB-lite"/>
    </source>
</evidence>
<accession>A0AAV1S3D5</accession>
<organism evidence="2 3">
    <name type="scientific">Dovyalis caffra</name>
    <dbReference type="NCBI Taxonomy" id="77055"/>
    <lineage>
        <taxon>Eukaryota</taxon>
        <taxon>Viridiplantae</taxon>
        <taxon>Streptophyta</taxon>
        <taxon>Embryophyta</taxon>
        <taxon>Tracheophyta</taxon>
        <taxon>Spermatophyta</taxon>
        <taxon>Magnoliopsida</taxon>
        <taxon>eudicotyledons</taxon>
        <taxon>Gunneridae</taxon>
        <taxon>Pentapetalae</taxon>
        <taxon>rosids</taxon>
        <taxon>fabids</taxon>
        <taxon>Malpighiales</taxon>
        <taxon>Salicaceae</taxon>
        <taxon>Flacourtieae</taxon>
        <taxon>Dovyalis</taxon>
    </lineage>
</organism>
<dbReference type="AlphaFoldDB" id="A0AAV1S3D5"/>
<comment type="caution">
    <text evidence="2">The sequence shown here is derived from an EMBL/GenBank/DDBJ whole genome shotgun (WGS) entry which is preliminary data.</text>
</comment>
<sequence>MELPFSWDNTASTRVGYKSPASNLSKRIVKARPDASFSWIIKDIESRVRCGVDRNHMEDETSQDHHKSSIQEKPSAFRRNGPGSRIQGIQKL</sequence>
<keyword evidence="3" id="KW-1185">Reference proteome</keyword>